<evidence type="ECO:0000313" key="3">
    <source>
        <dbReference type="EMBL" id="MBP2378271.1"/>
    </source>
</evidence>
<evidence type="ECO:0000313" key="4">
    <source>
        <dbReference type="Proteomes" id="UP000703720"/>
    </source>
</evidence>
<dbReference type="PANTHER" id="PTHR44103">
    <property type="entry name" value="PROPROTEIN CONVERTASE P"/>
    <property type="match status" value="1"/>
</dbReference>
<keyword evidence="1 2" id="KW-0732">Signal</keyword>
<dbReference type="Gene3D" id="2.130.10.130">
    <property type="entry name" value="Integrin alpha, N-terminal"/>
    <property type="match status" value="1"/>
</dbReference>
<dbReference type="RefSeq" id="WP_210097520.1">
    <property type="nucleotide sequence ID" value="NZ_BAAAIO010000001.1"/>
</dbReference>
<dbReference type="InterPro" id="IPR028994">
    <property type="entry name" value="Integrin_alpha_N"/>
</dbReference>
<reference evidence="3 4" key="1">
    <citation type="submission" date="2021-03" db="EMBL/GenBank/DDBJ databases">
        <title>Sequencing the genomes of 1000 actinobacteria strains.</title>
        <authorList>
            <person name="Klenk H.-P."/>
        </authorList>
    </citation>
    <scope>NUCLEOTIDE SEQUENCE [LARGE SCALE GENOMIC DNA]</scope>
    <source>
        <strain evidence="3 4">DSM 13468</strain>
    </source>
</reference>
<evidence type="ECO:0000256" key="2">
    <source>
        <dbReference type="SAM" id="SignalP"/>
    </source>
</evidence>
<dbReference type="InterPro" id="IPR013517">
    <property type="entry name" value="FG-GAP"/>
</dbReference>
<sequence length="791" mass="82359">MPRILATFVAVAALVVGVTVPAESASAVTSASTGVVQARDVKTTLAGFNAGNLISDAVFTKKNSMTEAQIQSFFNSKVSKCQSGYVCLKDFRITSVTRPADAYCKGYTGAANETAARIIYRVAQSCNINPQVLIVMLQKEQALITHTWPSAWRYNIALGQGCPDTAPCDPDFIGFFHQIYGAARQMQIYMEGKWFQWYAPGNTWNVLYNPNAACGSGRVYIANKATAALYYYTPYQPNAAALKAGYGLGDNCSAYGNRNFYNYFTDWFGPTQGAPAAVLPTLASANTSNYVVTVDASGVAWGYPFGKKVWGNRVQMATGLGDVTSFFGAGDLNGDGHRDFISVQKNGTVSALYGNGTTKLSAPVALAGDWRGVTSVLPAGDFNGDGIPDLFTTDAAGTLHLRSGDNRGGFRAPTVVGTGWQSMSMLIGGVDMNRDGRSDLIARDSTGRLLLYPGNGRGGWGTRVQLGSGWSGMTSIFSPGDFTGNGTPDILAHTASGALLAYEGRGAASLTSAGSVGTGWNALKTKASAGAAVTAPRALPAGFGNVDRAGGNDIVALTSSGELRLYGGNNAGAWRSSSTLMKGWNPKDTVVSMGDFTGDGRADLGRIDAAGVLTLYPAKGSAFGTPVRIGHGWNAFAHVIGGVDFDGDRLPDVIAVDSSGNMLLYRGDGKGGFQGAATSIGKGWGAAATIINAGDFTGDGRTDLIARMDDGTLRLYPTNGKSGFGTSTQIGKGWGAMTELVGPGDFTGDRRADLLAIRTDGGLFLYTGNGKGGWASSGQIGRGWGGIVSVG</sequence>
<proteinExistence type="predicted"/>
<feature type="chain" id="PRO_5045913904" description="VCBS repeat-containing protein" evidence="2">
    <location>
        <begin position="25"/>
        <end position="791"/>
    </location>
</feature>
<comment type="caution">
    <text evidence="3">The sequence shown here is derived from an EMBL/GenBank/DDBJ whole genome shotgun (WGS) entry which is preliminary data.</text>
</comment>
<name>A0ABS4WQ42_9MICO</name>
<evidence type="ECO:0008006" key="5">
    <source>
        <dbReference type="Google" id="ProtNLM"/>
    </source>
</evidence>
<protein>
    <recommendedName>
        <fullName evidence="5">VCBS repeat-containing protein</fullName>
    </recommendedName>
</protein>
<dbReference type="Proteomes" id="UP000703720">
    <property type="component" value="Unassembled WGS sequence"/>
</dbReference>
<gene>
    <name evidence="3" type="ORF">JOF42_001766</name>
</gene>
<keyword evidence="4" id="KW-1185">Reference proteome</keyword>
<dbReference type="Pfam" id="PF13517">
    <property type="entry name" value="FG-GAP_3"/>
    <property type="match status" value="3"/>
</dbReference>
<accession>A0ABS4WQ42</accession>
<dbReference type="EMBL" id="JAGIOA010000001">
    <property type="protein sequence ID" value="MBP2378271.1"/>
    <property type="molecule type" value="Genomic_DNA"/>
</dbReference>
<organism evidence="3 4">
    <name type="scientific">Microbacterium phyllosphaerae</name>
    <dbReference type="NCBI Taxonomy" id="124798"/>
    <lineage>
        <taxon>Bacteria</taxon>
        <taxon>Bacillati</taxon>
        <taxon>Actinomycetota</taxon>
        <taxon>Actinomycetes</taxon>
        <taxon>Micrococcales</taxon>
        <taxon>Microbacteriaceae</taxon>
        <taxon>Microbacterium</taxon>
    </lineage>
</organism>
<dbReference type="PANTHER" id="PTHR44103:SF1">
    <property type="entry name" value="PROPROTEIN CONVERTASE P"/>
    <property type="match status" value="1"/>
</dbReference>
<evidence type="ECO:0000256" key="1">
    <source>
        <dbReference type="ARBA" id="ARBA00022729"/>
    </source>
</evidence>
<dbReference type="SUPFAM" id="SSF69318">
    <property type="entry name" value="Integrin alpha N-terminal domain"/>
    <property type="match status" value="2"/>
</dbReference>
<feature type="signal peptide" evidence="2">
    <location>
        <begin position="1"/>
        <end position="24"/>
    </location>
</feature>